<dbReference type="EMBL" id="REGN01002654">
    <property type="protein sequence ID" value="RNA26886.1"/>
    <property type="molecule type" value="Genomic_DNA"/>
</dbReference>
<evidence type="ECO:0000313" key="3">
    <source>
        <dbReference type="Proteomes" id="UP000276133"/>
    </source>
</evidence>
<evidence type="ECO:0000256" key="1">
    <source>
        <dbReference type="SAM" id="Phobius"/>
    </source>
</evidence>
<dbReference type="AlphaFoldDB" id="A0A3M7RTI8"/>
<protein>
    <submittedName>
        <fullName evidence="2">Uncharacterized protein</fullName>
    </submittedName>
</protein>
<keyword evidence="3" id="KW-1185">Reference proteome</keyword>
<keyword evidence="1" id="KW-0472">Membrane</keyword>
<accession>A0A3M7RTI8</accession>
<comment type="caution">
    <text evidence="2">The sequence shown here is derived from an EMBL/GenBank/DDBJ whole genome shotgun (WGS) entry which is preliminary data.</text>
</comment>
<name>A0A3M7RTI8_BRAPC</name>
<sequence>MKIIYSTKNDLNKIILFKLFFLLLLHFLITKNRIKFKFVADNLGKITEEKSSNDLTRAKRLIQFNK</sequence>
<gene>
    <name evidence="2" type="ORF">BpHYR1_048199</name>
</gene>
<keyword evidence="1" id="KW-0812">Transmembrane</keyword>
<keyword evidence="1" id="KW-1133">Transmembrane helix</keyword>
<dbReference type="Proteomes" id="UP000276133">
    <property type="component" value="Unassembled WGS sequence"/>
</dbReference>
<proteinExistence type="predicted"/>
<reference evidence="2 3" key="1">
    <citation type="journal article" date="2018" name="Sci. Rep.">
        <title>Genomic signatures of local adaptation to the degree of environmental predictability in rotifers.</title>
        <authorList>
            <person name="Franch-Gras L."/>
            <person name="Hahn C."/>
            <person name="Garcia-Roger E.M."/>
            <person name="Carmona M.J."/>
            <person name="Serra M."/>
            <person name="Gomez A."/>
        </authorList>
    </citation>
    <scope>NUCLEOTIDE SEQUENCE [LARGE SCALE GENOMIC DNA]</scope>
    <source>
        <strain evidence="2">HYR1</strain>
    </source>
</reference>
<evidence type="ECO:0000313" key="2">
    <source>
        <dbReference type="EMBL" id="RNA26886.1"/>
    </source>
</evidence>
<organism evidence="2 3">
    <name type="scientific">Brachionus plicatilis</name>
    <name type="common">Marine rotifer</name>
    <name type="synonym">Brachionus muelleri</name>
    <dbReference type="NCBI Taxonomy" id="10195"/>
    <lineage>
        <taxon>Eukaryota</taxon>
        <taxon>Metazoa</taxon>
        <taxon>Spiralia</taxon>
        <taxon>Gnathifera</taxon>
        <taxon>Rotifera</taxon>
        <taxon>Eurotatoria</taxon>
        <taxon>Monogononta</taxon>
        <taxon>Pseudotrocha</taxon>
        <taxon>Ploima</taxon>
        <taxon>Brachionidae</taxon>
        <taxon>Brachionus</taxon>
    </lineage>
</organism>
<feature type="transmembrane region" description="Helical" evidence="1">
    <location>
        <begin position="12"/>
        <end position="29"/>
    </location>
</feature>